<dbReference type="GO" id="GO:0000724">
    <property type="term" value="P:double-strand break repair via homologous recombination"/>
    <property type="evidence" value="ECO:0007669"/>
    <property type="project" value="TreeGrafter"/>
</dbReference>
<dbReference type="OrthoDB" id="10030269at2759"/>
<gene>
    <name evidence="2" type="primary">LOC110990437</name>
</gene>
<dbReference type="PANTHER" id="PTHR28653:SF1">
    <property type="entry name" value="ATPASE SWSAP1"/>
    <property type="match status" value="1"/>
</dbReference>
<evidence type="ECO:0000313" key="1">
    <source>
        <dbReference type="Proteomes" id="UP000694845"/>
    </source>
</evidence>
<dbReference type="OMA" id="CIITYEI"/>
<dbReference type="KEGG" id="aplc:110990437"/>
<reference evidence="2" key="1">
    <citation type="submission" date="2025-08" db="UniProtKB">
        <authorList>
            <consortium name="RefSeq"/>
        </authorList>
    </citation>
    <scope>IDENTIFICATION</scope>
</reference>
<accession>A0A8B8A048</accession>
<dbReference type="GeneID" id="110990437"/>
<protein>
    <submittedName>
        <fullName evidence="2">Uncharacterized protein LOC110990437</fullName>
    </submittedName>
</protein>
<sequence>MAVHVPVAKIFPSVQLPVLKMVSEENETEYELRSTIFGIHMPLKACRCLLTGKRESGKTSLLFQCAVTCALEGRKVDFVSHARFQSLPLSVHGAPSPDPLLMKHVHILYHQDRSSLLEYLASIHTSPAPPDAILVDDIDFYATHPKTQDTGSTIAQLCAYLVDAAAFVDTNRTKSQTLTQDSNQRCLLIASVTTTTSAGEVALEHVYRGFLPTVLQISGVEGTNDVYQLSLYSNGAAQANCIITYEIKDNIRLLDYNIGDAAFGMSQDFTQE</sequence>
<evidence type="ECO:0000313" key="2">
    <source>
        <dbReference type="RefSeq" id="XP_022111133.1"/>
    </source>
</evidence>
<dbReference type="Proteomes" id="UP000694845">
    <property type="component" value="Unplaced"/>
</dbReference>
<proteinExistence type="predicted"/>
<keyword evidence="1" id="KW-1185">Reference proteome</keyword>
<dbReference type="PANTHER" id="PTHR28653">
    <property type="match status" value="1"/>
</dbReference>
<name>A0A8B8A048_ACAPL</name>
<dbReference type="GO" id="GO:0003697">
    <property type="term" value="F:single-stranded DNA binding"/>
    <property type="evidence" value="ECO:0007669"/>
    <property type="project" value="TreeGrafter"/>
</dbReference>
<dbReference type="GO" id="GO:0097196">
    <property type="term" value="C:Shu complex"/>
    <property type="evidence" value="ECO:0007669"/>
    <property type="project" value="TreeGrafter"/>
</dbReference>
<dbReference type="SUPFAM" id="SSF52540">
    <property type="entry name" value="P-loop containing nucleoside triphosphate hydrolases"/>
    <property type="match status" value="1"/>
</dbReference>
<dbReference type="RefSeq" id="XP_022111133.1">
    <property type="nucleotide sequence ID" value="XM_022255441.1"/>
</dbReference>
<dbReference type="Gene3D" id="3.40.50.300">
    <property type="entry name" value="P-loop containing nucleotide triphosphate hydrolases"/>
    <property type="match status" value="1"/>
</dbReference>
<dbReference type="AlphaFoldDB" id="A0A8B8A048"/>
<dbReference type="InterPro" id="IPR027417">
    <property type="entry name" value="P-loop_NTPase"/>
</dbReference>
<organism evidence="1 2">
    <name type="scientific">Acanthaster planci</name>
    <name type="common">Crown-of-thorns starfish</name>
    <dbReference type="NCBI Taxonomy" id="133434"/>
    <lineage>
        <taxon>Eukaryota</taxon>
        <taxon>Metazoa</taxon>
        <taxon>Echinodermata</taxon>
        <taxon>Eleutherozoa</taxon>
        <taxon>Asterozoa</taxon>
        <taxon>Asteroidea</taxon>
        <taxon>Valvatacea</taxon>
        <taxon>Valvatida</taxon>
        <taxon>Acanthasteridae</taxon>
        <taxon>Acanthaster</taxon>
    </lineage>
</organism>